<keyword evidence="3" id="KW-1185">Reference proteome</keyword>
<accession>A0ABV2R427</accession>
<proteinExistence type="predicted"/>
<sequence>MSSRATDATRLKADPQRNPFYYQGSAKSRHRGPLYNEPRLRRPDALPQP</sequence>
<evidence type="ECO:0000313" key="2">
    <source>
        <dbReference type="EMBL" id="MET4635873.1"/>
    </source>
</evidence>
<dbReference type="Proteomes" id="UP001549321">
    <property type="component" value="Unassembled WGS sequence"/>
</dbReference>
<feature type="region of interest" description="Disordered" evidence="1">
    <location>
        <begin position="1"/>
        <end position="49"/>
    </location>
</feature>
<name>A0ABV2R427_9HYPH</name>
<evidence type="ECO:0000313" key="3">
    <source>
        <dbReference type="Proteomes" id="UP001549321"/>
    </source>
</evidence>
<dbReference type="EMBL" id="JBEPSM010000003">
    <property type="protein sequence ID" value="MET4635873.1"/>
    <property type="molecule type" value="Genomic_DNA"/>
</dbReference>
<feature type="compositionally biased region" description="Basic and acidic residues" evidence="1">
    <location>
        <begin position="38"/>
        <end position="49"/>
    </location>
</feature>
<comment type="caution">
    <text evidence="2">The sequence shown here is derived from an EMBL/GenBank/DDBJ whole genome shotgun (WGS) entry which is preliminary data.</text>
</comment>
<organism evidence="2 3">
    <name type="scientific">Kaistia defluvii</name>
    <dbReference type="NCBI Taxonomy" id="410841"/>
    <lineage>
        <taxon>Bacteria</taxon>
        <taxon>Pseudomonadati</taxon>
        <taxon>Pseudomonadota</taxon>
        <taxon>Alphaproteobacteria</taxon>
        <taxon>Hyphomicrobiales</taxon>
        <taxon>Kaistiaceae</taxon>
        <taxon>Kaistia</taxon>
    </lineage>
</organism>
<reference evidence="2 3" key="1">
    <citation type="submission" date="2024-06" db="EMBL/GenBank/DDBJ databases">
        <title>Sorghum-associated microbial communities from plants grown in Nebraska, USA.</title>
        <authorList>
            <person name="Schachtman D."/>
        </authorList>
    </citation>
    <scope>NUCLEOTIDE SEQUENCE [LARGE SCALE GENOMIC DNA]</scope>
    <source>
        <strain evidence="2 3">3207</strain>
    </source>
</reference>
<protein>
    <submittedName>
        <fullName evidence="2">Uncharacterized protein</fullName>
    </submittedName>
</protein>
<dbReference type="RefSeq" id="WP_354553416.1">
    <property type="nucleotide sequence ID" value="NZ_JBEPSM010000003.1"/>
</dbReference>
<evidence type="ECO:0000256" key="1">
    <source>
        <dbReference type="SAM" id="MobiDB-lite"/>
    </source>
</evidence>
<gene>
    <name evidence="2" type="ORF">ABIE08_003824</name>
</gene>